<dbReference type="EMBL" id="CP045895">
    <property type="protein sequence ID" value="QQP49184.1"/>
    <property type="molecule type" value="Genomic_DNA"/>
</dbReference>
<evidence type="ECO:0000313" key="1">
    <source>
        <dbReference type="EMBL" id="QQP49184.1"/>
    </source>
</evidence>
<gene>
    <name evidence="1" type="ORF">FKW44_009744</name>
</gene>
<name>A0A7T8HFT4_CALRO</name>
<reference evidence="2" key="1">
    <citation type="submission" date="2021-01" db="EMBL/GenBank/DDBJ databases">
        <title>Caligus Genome Assembly.</title>
        <authorList>
            <person name="Gallardo-Escarate C."/>
        </authorList>
    </citation>
    <scope>NUCLEOTIDE SEQUENCE [LARGE SCALE GENOMIC DNA]</scope>
</reference>
<proteinExistence type="predicted"/>
<protein>
    <submittedName>
        <fullName evidence="1">Uncharacterized protein</fullName>
    </submittedName>
</protein>
<organism evidence="1 2">
    <name type="scientific">Caligus rogercresseyi</name>
    <name type="common">Sea louse</name>
    <dbReference type="NCBI Taxonomy" id="217165"/>
    <lineage>
        <taxon>Eukaryota</taxon>
        <taxon>Metazoa</taxon>
        <taxon>Ecdysozoa</taxon>
        <taxon>Arthropoda</taxon>
        <taxon>Crustacea</taxon>
        <taxon>Multicrustacea</taxon>
        <taxon>Hexanauplia</taxon>
        <taxon>Copepoda</taxon>
        <taxon>Siphonostomatoida</taxon>
        <taxon>Caligidae</taxon>
        <taxon>Caligus</taxon>
    </lineage>
</organism>
<evidence type="ECO:0000313" key="2">
    <source>
        <dbReference type="Proteomes" id="UP000595437"/>
    </source>
</evidence>
<accession>A0A7T8HFT4</accession>
<feature type="non-terminal residue" evidence="1">
    <location>
        <position position="1"/>
    </location>
</feature>
<keyword evidence="2" id="KW-1185">Reference proteome</keyword>
<sequence>LFFVEISKAINNNQGTDKRNDVKKEKGGQQQLMKQATTYEAERAYRQPFYPFTYMDLYETGLTENKDFKQCPTILFVHAL</sequence>
<dbReference type="AlphaFoldDB" id="A0A7T8HFT4"/>
<dbReference type="Proteomes" id="UP000595437">
    <property type="component" value="Chromosome 6"/>
</dbReference>